<comment type="similarity">
    <text evidence="1">Belongs to the V-ATPase D subunit family.</text>
</comment>
<dbReference type="GO" id="GO:0046961">
    <property type="term" value="F:proton-transporting ATPase activity, rotational mechanism"/>
    <property type="evidence" value="ECO:0007669"/>
    <property type="project" value="InterPro"/>
</dbReference>
<dbReference type="EMBL" id="JARKIK010000073">
    <property type="protein sequence ID" value="KAK8727965.1"/>
    <property type="molecule type" value="Genomic_DNA"/>
</dbReference>
<dbReference type="Gene3D" id="1.10.287.3240">
    <property type="match status" value="1"/>
</dbReference>
<proteinExistence type="inferred from homology"/>
<dbReference type="Proteomes" id="UP001445076">
    <property type="component" value="Unassembled WGS sequence"/>
</dbReference>
<keyword evidence="2" id="KW-0813">Transport</keyword>
<dbReference type="InterPro" id="IPR002699">
    <property type="entry name" value="V_ATPase_D"/>
</dbReference>
<evidence type="ECO:0000313" key="5">
    <source>
        <dbReference type="EMBL" id="KAK8727965.1"/>
    </source>
</evidence>
<protein>
    <recommendedName>
        <fullName evidence="7">V-type proton ATPase subunit D</fullName>
    </recommendedName>
</protein>
<accession>A0AAW0WAA8</accession>
<dbReference type="AlphaFoldDB" id="A0AAW0WAA8"/>
<keyword evidence="3" id="KW-0406">Ion transport</keyword>
<evidence type="ECO:0000256" key="3">
    <source>
        <dbReference type="ARBA" id="ARBA00023065"/>
    </source>
</evidence>
<evidence type="ECO:0000256" key="2">
    <source>
        <dbReference type="ARBA" id="ARBA00022448"/>
    </source>
</evidence>
<name>A0AAW0WAA8_CHEQU</name>
<gene>
    <name evidence="5" type="ORF">OTU49_009320</name>
</gene>
<keyword evidence="6" id="KW-1185">Reference proteome</keyword>
<comment type="function">
    <text evidence="4">Subunit of the V1 complex of vacuolar(H+)-ATPase (V-ATPase), a multisubunit enzyme composed of a peripheral complex (V1) that hydrolyzes ATP and a membrane integral complex (V0) that translocates protons. V-ATPase is responsible for acidifying and maintaining the pH of intracellular compartments and in some cell types, is targeted to the plasma membrane, where it is responsible for acidifying the extracellular environment.</text>
</comment>
<dbReference type="Pfam" id="PF01813">
    <property type="entry name" value="ATP-synt_D"/>
    <property type="match status" value="1"/>
</dbReference>
<evidence type="ECO:0008006" key="7">
    <source>
        <dbReference type="Google" id="ProtNLM"/>
    </source>
</evidence>
<comment type="caution">
    <text evidence="5">The sequence shown here is derived from an EMBL/GenBank/DDBJ whole genome shotgun (WGS) entry which is preliminary data.</text>
</comment>
<dbReference type="PANTHER" id="PTHR11671">
    <property type="entry name" value="V-TYPE ATP SYNTHASE SUBUNIT D"/>
    <property type="match status" value="1"/>
</dbReference>
<sequence length="270" mass="30501">MSEKDKINIFPSRGAQTQMKARLAGAVKGHSLLKKKAEALQFRFRQILHKIIEAKILMGDVMKDAAFSLAEAKFASGIDFNQSVIQNVIKARIKTRSKLDNIAGVHLPVFESFEDGIDTYELTGLSRGGQQMGKLKMNYKRAIELLIELATLQASFVILDIAVKTTNRRVNAIEHVIIPRYERTLAYIISELDEYEREEFYRLKKIQEKKKIIRDKAEREKLSAKKADRLKNVDDEEADAAAAEAEAAIAIAVAQGNIFDDNSEEEDLLF</sequence>
<evidence type="ECO:0000256" key="1">
    <source>
        <dbReference type="ARBA" id="ARBA00005850"/>
    </source>
</evidence>
<evidence type="ECO:0000256" key="4">
    <source>
        <dbReference type="ARBA" id="ARBA00045737"/>
    </source>
</evidence>
<organism evidence="5 6">
    <name type="scientific">Cherax quadricarinatus</name>
    <name type="common">Australian red claw crayfish</name>
    <dbReference type="NCBI Taxonomy" id="27406"/>
    <lineage>
        <taxon>Eukaryota</taxon>
        <taxon>Metazoa</taxon>
        <taxon>Ecdysozoa</taxon>
        <taxon>Arthropoda</taxon>
        <taxon>Crustacea</taxon>
        <taxon>Multicrustacea</taxon>
        <taxon>Malacostraca</taxon>
        <taxon>Eumalacostraca</taxon>
        <taxon>Eucarida</taxon>
        <taxon>Decapoda</taxon>
        <taxon>Pleocyemata</taxon>
        <taxon>Astacidea</taxon>
        <taxon>Parastacoidea</taxon>
        <taxon>Parastacidae</taxon>
        <taxon>Cherax</taxon>
    </lineage>
</organism>
<dbReference type="NCBIfam" id="TIGR00309">
    <property type="entry name" value="V_ATPase_subD"/>
    <property type="match status" value="1"/>
</dbReference>
<reference evidence="5 6" key="1">
    <citation type="journal article" date="2024" name="BMC Genomics">
        <title>Genome assembly of redclaw crayfish (Cherax quadricarinatus) provides insights into its immune adaptation and hypoxia tolerance.</title>
        <authorList>
            <person name="Liu Z."/>
            <person name="Zheng J."/>
            <person name="Li H."/>
            <person name="Fang K."/>
            <person name="Wang S."/>
            <person name="He J."/>
            <person name="Zhou D."/>
            <person name="Weng S."/>
            <person name="Chi M."/>
            <person name="Gu Z."/>
            <person name="He J."/>
            <person name="Li F."/>
            <person name="Wang M."/>
        </authorList>
    </citation>
    <scope>NUCLEOTIDE SEQUENCE [LARGE SCALE GENOMIC DNA]</scope>
    <source>
        <strain evidence="5">ZL_2023a</strain>
    </source>
</reference>
<evidence type="ECO:0000313" key="6">
    <source>
        <dbReference type="Proteomes" id="UP001445076"/>
    </source>
</evidence>